<organism evidence="10 11">
    <name type="scientific">Alkalihalophilus pseudofirmus</name>
    <name type="common">Bacillus pseudofirmus</name>
    <dbReference type="NCBI Taxonomy" id="79885"/>
    <lineage>
        <taxon>Bacteria</taxon>
        <taxon>Bacillati</taxon>
        <taxon>Bacillota</taxon>
        <taxon>Bacilli</taxon>
        <taxon>Bacillales</taxon>
        <taxon>Bacillaceae</taxon>
        <taxon>Alkalihalophilus</taxon>
    </lineage>
</organism>
<reference evidence="10" key="1">
    <citation type="submission" date="2023-10" db="EMBL/GenBank/DDBJ databases">
        <title>Screening of Alkalihalophilus pseudofirmusBZ-TG-HK211 and Its Alleviation of Salt Stress on Rapeseed Growth.</title>
        <authorList>
            <person name="Zhao B."/>
            <person name="Guo T."/>
        </authorList>
    </citation>
    <scope>NUCLEOTIDE SEQUENCE</scope>
    <source>
        <strain evidence="10">BZ-TG-HK211</strain>
    </source>
</reference>
<evidence type="ECO:0000256" key="7">
    <source>
        <dbReference type="SAM" id="Phobius"/>
    </source>
</evidence>
<comment type="subcellular location">
    <subcellularLocation>
        <location evidence="1">Membrane</location>
        <topology evidence="1">Multi-pass membrane protein</topology>
    </subcellularLocation>
</comment>
<dbReference type="NCBIfam" id="TIGR01297">
    <property type="entry name" value="CDF"/>
    <property type="match status" value="1"/>
</dbReference>
<dbReference type="InterPro" id="IPR058533">
    <property type="entry name" value="Cation_efflux_TM"/>
</dbReference>
<keyword evidence="3" id="KW-0813">Transport</keyword>
<dbReference type="AlphaFoldDB" id="A0AAJ2NJW4"/>
<dbReference type="FunFam" id="1.20.1510.10:FF:000006">
    <property type="entry name" value="Divalent cation efflux transporter"/>
    <property type="match status" value="1"/>
</dbReference>
<sequence>MEEADIRYRKVRFAAWVGIIGNIILAIIKAVIGFMANSRALIADAAHSASDVVGSVVVLIGVRAAKLPPDEDHPYGHGKAESVAAIIVAVLLFIVSFEIALSAIKSFFEPVVVPKMIAIYAVLFSIVTKEIMFRYKYQLGKKYKSEALMTDAWHHRSDVFSSLAALIGIGAAILGGMLNISWLVYGDAIASAFVAILIGKMAYSLGKQSIHNALDHVLHEEDTIEMKKAAAEVPGVLNIDEFYAREHGHYVIIDIKIGVNPNITVEEGHTIGKNVKLRLLEEKHVQDVLVHINPYREKE</sequence>
<dbReference type="GO" id="GO:0016020">
    <property type="term" value="C:membrane"/>
    <property type="evidence" value="ECO:0007669"/>
    <property type="project" value="UniProtKB-SubCell"/>
</dbReference>
<comment type="similarity">
    <text evidence="2">Belongs to the cation diffusion facilitator (CDF) transporter (TC 2.A.4) family.</text>
</comment>
<feature type="transmembrane region" description="Helical" evidence="7">
    <location>
        <begin position="83"/>
        <end position="104"/>
    </location>
</feature>
<comment type="caution">
    <text evidence="10">The sequence shown here is derived from an EMBL/GenBank/DDBJ whole genome shotgun (WGS) entry which is preliminary data.</text>
</comment>
<name>A0AAJ2NJW4_ALKPS</name>
<feature type="transmembrane region" description="Helical" evidence="7">
    <location>
        <begin position="116"/>
        <end position="137"/>
    </location>
</feature>
<proteinExistence type="inferred from homology"/>
<protein>
    <submittedName>
        <fullName evidence="10">Cation diffusion facilitator family transporter</fullName>
    </submittedName>
</protein>
<feature type="transmembrane region" description="Helical" evidence="7">
    <location>
        <begin position="158"/>
        <end position="178"/>
    </location>
</feature>
<dbReference type="GO" id="GO:0008324">
    <property type="term" value="F:monoatomic cation transmembrane transporter activity"/>
    <property type="evidence" value="ECO:0007669"/>
    <property type="project" value="InterPro"/>
</dbReference>
<feature type="domain" description="Cation efflux protein cytoplasmic" evidence="9">
    <location>
        <begin position="219"/>
        <end position="295"/>
    </location>
</feature>
<feature type="domain" description="Cation efflux protein transmembrane" evidence="8">
    <location>
        <begin position="16"/>
        <end position="210"/>
    </location>
</feature>
<dbReference type="SUPFAM" id="SSF161111">
    <property type="entry name" value="Cation efflux protein transmembrane domain-like"/>
    <property type="match status" value="1"/>
</dbReference>
<dbReference type="Gene3D" id="1.20.1510.10">
    <property type="entry name" value="Cation efflux protein transmembrane domain"/>
    <property type="match status" value="1"/>
</dbReference>
<dbReference type="EMBL" id="JAWJAY010000001">
    <property type="protein sequence ID" value="MDV2883551.1"/>
    <property type="molecule type" value="Genomic_DNA"/>
</dbReference>
<evidence type="ECO:0000259" key="9">
    <source>
        <dbReference type="Pfam" id="PF16916"/>
    </source>
</evidence>
<dbReference type="InterPro" id="IPR002524">
    <property type="entry name" value="Cation_efflux"/>
</dbReference>
<dbReference type="InterPro" id="IPR050291">
    <property type="entry name" value="CDF_Transporter"/>
</dbReference>
<evidence type="ECO:0000313" key="10">
    <source>
        <dbReference type="EMBL" id="MDV2883551.1"/>
    </source>
</evidence>
<keyword evidence="6 7" id="KW-0472">Membrane</keyword>
<dbReference type="InterPro" id="IPR027470">
    <property type="entry name" value="Cation_efflux_CTD"/>
</dbReference>
<dbReference type="Pfam" id="PF16916">
    <property type="entry name" value="ZT_dimer"/>
    <property type="match status" value="1"/>
</dbReference>
<evidence type="ECO:0000259" key="8">
    <source>
        <dbReference type="Pfam" id="PF01545"/>
    </source>
</evidence>
<dbReference type="Proteomes" id="UP001285636">
    <property type="component" value="Unassembled WGS sequence"/>
</dbReference>
<dbReference type="Gene3D" id="3.30.70.1350">
    <property type="entry name" value="Cation efflux protein, cytoplasmic domain"/>
    <property type="match status" value="1"/>
</dbReference>
<keyword evidence="5 7" id="KW-1133">Transmembrane helix</keyword>
<evidence type="ECO:0000256" key="5">
    <source>
        <dbReference type="ARBA" id="ARBA00022989"/>
    </source>
</evidence>
<evidence type="ECO:0000313" key="11">
    <source>
        <dbReference type="Proteomes" id="UP001285636"/>
    </source>
</evidence>
<dbReference type="InterPro" id="IPR027469">
    <property type="entry name" value="Cation_efflux_TMD_sf"/>
</dbReference>
<dbReference type="Pfam" id="PF01545">
    <property type="entry name" value="Cation_efflux"/>
    <property type="match status" value="1"/>
</dbReference>
<dbReference type="PANTHER" id="PTHR43840">
    <property type="entry name" value="MITOCHONDRIAL METAL TRANSPORTER 1-RELATED"/>
    <property type="match status" value="1"/>
</dbReference>
<feature type="transmembrane region" description="Helical" evidence="7">
    <location>
        <begin position="12"/>
        <end position="35"/>
    </location>
</feature>
<dbReference type="InterPro" id="IPR036837">
    <property type="entry name" value="Cation_efflux_CTD_sf"/>
</dbReference>
<dbReference type="SUPFAM" id="SSF160240">
    <property type="entry name" value="Cation efflux protein cytoplasmic domain-like"/>
    <property type="match status" value="1"/>
</dbReference>
<evidence type="ECO:0000256" key="1">
    <source>
        <dbReference type="ARBA" id="ARBA00004141"/>
    </source>
</evidence>
<accession>A0AAJ2NJW4</accession>
<dbReference type="PANTHER" id="PTHR43840:SF15">
    <property type="entry name" value="MITOCHONDRIAL METAL TRANSPORTER 1-RELATED"/>
    <property type="match status" value="1"/>
</dbReference>
<keyword evidence="4 7" id="KW-0812">Transmembrane</keyword>
<evidence type="ECO:0000256" key="6">
    <source>
        <dbReference type="ARBA" id="ARBA00023136"/>
    </source>
</evidence>
<dbReference type="RefSeq" id="WP_012957767.1">
    <property type="nucleotide sequence ID" value="NZ_CP117835.1"/>
</dbReference>
<evidence type="ECO:0000256" key="4">
    <source>
        <dbReference type="ARBA" id="ARBA00022692"/>
    </source>
</evidence>
<gene>
    <name evidence="10" type="ORF">RYX45_00055</name>
</gene>
<evidence type="ECO:0000256" key="3">
    <source>
        <dbReference type="ARBA" id="ARBA00022448"/>
    </source>
</evidence>
<evidence type="ECO:0000256" key="2">
    <source>
        <dbReference type="ARBA" id="ARBA00008114"/>
    </source>
</evidence>